<gene>
    <name evidence="1" type="ORF">M9Y10_028403</name>
</gene>
<organism evidence="1 2">
    <name type="scientific">Tritrichomonas musculus</name>
    <dbReference type="NCBI Taxonomy" id="1915356"/>
    <lineage>
        <taxon>Eukaryota</taxon>
        <taxon>Metamonada</taxon>
        <taxon>Parabasalia</taxon>
        <taxon>Tritrichomonadida</taxon>
        <taxon>Tritrichomonadidae</taxon>
        <taxon>Tritrichomonas</taxon>
    </lineage>
</organism>
<accession>A0ABR2KL86</accession>
<comment type="caution">
    <text evidence="1">The sequence shown here is derived from an EMBL/GenBank/DDBJ whole genome shotgun (WGS) entry which is preliminary data.</text>
</comment>
<protein>
    <submittedName>
        <fullName evidence="1">Uncharacterized protein</fullName>
    </submittedName>
</protein>
<evidence type="ECO:0000313" key="1">
    <source>
        <dbReference type="EMBL" id="KAK8891197.1"/>
    </source>
</evidence>
<dbReference type="EMBL" id="JAPFFF010000004">
    <property type="protein sequence ID" value="KAK8891197.1"/>
    <property type="molecule type" value="Genomic_DNA"/>
</dbReference>
<evidence type="ECO:0000313" key="2">
    <source>
        <dbReference type="Proteomes" id="UP001470230"/>
    </source>
</evidence>
<dbReference type="Proteomes" id="UP001470230">
    <property type="component" value="Unassembled WGS sequence"/>
</dbReference>
<proteinExistence type="predicted"/>
<reference evidence="1 2" key="1">
    <citation type="submission" date="2024-04" db="EMBL/GenBank/DDBJ databases">
        <title>Tritrichomonas musculus Genome.</title>
        <authorList>
            <person name="Alves-Ferreira E."/>
            <person name="Grigg M."/>
            <person name="Lorenzi H."/>
            <person name="Galac M."/>
        </authorList>
    </citation>
    <scope>NUCLEOTIDE SEQUENCE [LARGE SCALE GENOMIC DNA]</scope>
    <source>
        <strain evidence="1 2">EAF2021</strain>
    </source>
</reference>
<name>A0ABR2KL86_9EUKA</name>
<sequence>MTNEVDSYPLKHKLQFWLTQDRGVFVTTALGGVIDSVNLFYRTYDTLLSITPFEKIQKGGYSLLLENLKPNEEYFQDNHLPLYRYICNFPYQPDSVLNLFLLIVSGKFDELYGIYTQKNAGRNMKFEIWSSSEIDEQSIIDFFMGTIPNMKIRKK</sequence>
<keyword evidence="2" id="KW-1185">Reference proteome</keyword>